<dbReference type="Pfam" id="PF14301">
    <property type="entry name" value="DUF4376"/>
    <property type="match status" value="1"/>
</dbReference>
<evidence type="ECO:0000313" key="2">
    <source>
        <dbReference type="EMBL" id="CCA82193.1"/>
    </source>
</evidence>
<name>G2ZT30_9RALS</name>
<accession>G2ZT30</accession>
<reference evidence="2" key="2">
    <citation type="submission" date="2011-04" db="EMBL/GenBank/DDBJ databases">
        <authorList>
            <person name="Genoscope - CEA"/>
        </authorList>
    </citation>
    <scope>NUCLEOTIDE SEQUENCE</scope>
    <source>
        <strain evidence="2">R229</strain>
    </source>
</reference>
<gene>
    <name evidence="2" type="ORF">BDB_30010</name>
</gene>
<sequence>MAKAQIGKTYAQVLDGACHWVFTVNDLQEWNDSDITVVDVTGQNVSVGDTFDGTTFHPPTIDLSQIKATQVSAISVACAAAITGGFQSSALGKAYTYPSQQTDQANLAANVLSSMYPNLPANWTTLQLCADSKGVWDYRPHIAAQIQQVGSDGKAAILACLTKNAQLQAQIKAAPDVATVQQIVW</sequence>
<organism evidence="2">
    <name type="scientific">blood disease bacterium R229</name>
    <dbReference type="NCBI Taxonomy" id="741978"/>
    <lineage>
        <taxon>Bacteria</taxon>
        <taxon>Pseudomonadati</taxon>
        <taxon>Pseudomonadota</taxon>
        <taxon>Betaproteobacteria</taxon>
        <taxon>Burkholderiales</taxon>
        <taxon>Burkholderiaceae</taxon>
        <taxon>Ralstonia</taxon>
        <taxon>Ralstonia solanacearum species complex</taxon>
    </lineage>
</organism>
<proteinExistence type="predicted"/>
<evidence type="ECO:0000259" key="1">
    <source>
        <dbReference type="Pfam" id="PF14301"/>
    </source>
</evidence>
<dbReference type="AlphaFoldDB" id="G2ZT30"/>
<protein>
    <recommendedName>
        <fullName evidence="1">DUF4376 domain-containing protein</fullName>
    </recommendedName>
</protein>
<feature type="domain" description="DUF4376" evidence="1">
    <location>
        <begin position="65"/>
        <end position="176"/>
    </location>
</feature>
<dbReference type="EMBL" id="FR854076">
    <property type="protein sequence ID" value="CCA82193.1"/>
    <property type="molecule type" value="Genomic_DNA"/>
</dbReference>
<reference evidence="2" key="1">
    <citation type="journal article" date="2011" name="PLoS ONE">
        <title>Ralstonia syzygii, the Blood Disease Bacterium and some Asian R. solanacearum strains form a single genomic species despite divergent lifestyles.</title>
        <authorList>
            <person name="Remenant B."/>
            <person name="de Cambiaire J.C."/>
            <person name="Cellier G."/>
            <person name="Jacobs J.M."/>
            <person name="Mangenot S."/>
            <person name="Barbe V."/>
            <person name="Lajus A."/>
            <person name="Vallenet D."/>
            <person name="Medigue C."/>
            <person name="Fegan M."/>
            <person name="Allen C."/>
            <person name="Prior P."/>
        </authorList>
    </citation>
    <scope>NUCLEOTIDE SEQUENCE</scope>
    <source>
        <strain evidence="2">R229</strain>
    </source>
</reference>
<dbReference type="InterPro" id="IPR025484">
    <property type="entry name" value="DUF4376"/>
</dbReference>